<feature type="transmembrane region" description="Helical" evidence="2">
    <location>
        <begin position="283"/>
        <end position="304"/>
    </location>
</feature>
<dbReference type="Gene3D" id="3.30.200.20">
    <property type="entry name" value="Phosphorylase Kinase, domain 1"/>
    <property type="match status" value="1"/>
</dbReference>
<evidence type="ECO:0000256" key="2">
    <source>
        <dbReference type="SAM" id="Phobius"/>
    </source>
</evidence>
<keyword evidence="4" id="KW-0723">Serine/threonine-protein kinase</keyword>
<keyword evidence="1" id="KW-0067">ATP-binding</keyword>
<organism evidence="4 5">
    <name type="scientific">Paenibacillus chungangensis</name>
    <dbReference type="NCBI Taxonomy" id="696535"/>
    <lineage>
        <taxon>Bacteria</taxon>
        <taxon>Bacillati</taxon>
        <taxon>Bacillota</taxon>
        <taxon>Bacilli</taxon>
        <taxon>Bacillales</taxon>
        <taxon>Paenibacillaceae</taxon>
        <taxon>Paenibacillus</taxon>
    </lineage>
</organism>
<dbReference type="Proteomes" id="UP001596989">
    <property type="component" value="Unassembled WGS sequence"/>
</dbReference>
<dbReference type="InterPro" id="IPR000719">
    <property type="entry name" value="Prot_kinase_dom"/>
</dbReference>
<dbReference type="SMART" id="SM00220">
    <property type="entry name" value="S_TKc"/>
    <property type="match status" value="1"/>
</dbReference>
<dbReference type="PROSITE" id="PS50011">
    <property type="entry name" value="PROTEIN_KINASE_DOM"/>
    <property type="match status" value="1"/>
</dbReference>
<dbReference type="EMBL" id="JBHTJZ010000071">
    <property type="protein sequence ID" value="MFD0962089.1"/>
    <property type="molecule type" value="Genomic_DNA"/>
</dbReference>
<sequence length="308" mass="34850">MTTSFKVDLRRGSVVNGKWRGAKYRVERLLGEGANGKVYLVQRGAEWLALKVGADSIDLQSEINVLRSLAGAKKRSAEAFLYDVDDWRAPDGTEYPFYTMKYVRGTTVAAYLQRFGREWFPLAALNLLKKLAELHASGWIFGDLKVENVMVSDYGYVELVDFGGATAAGKSVRQFTEIYDRGYWNEGSRSADYQYDLFSFAVLCIQLHEPKRLHELSRSLLPQNRSAEDLMGIVDHCAALKPLSAWLRRALTGGFRHAGEAAEAWRQLMHRKRYPHRSSVMPGWLKGLAAVSSVLLAVSLYWLLRNMM</sequence>
<keyword evidence="2" id="KW-0812">Transmembrane</keyword>
<reference evidence="5" key="1">
    <citation type="journal article" date="2019" name="Int. J. Syst. Evol. Microbiol.">
        <title>The Global Catalogue of Microorganisms (GCM) 10K type strain sequencing project: providing services to taxonomists for standard genome sequencing and annotation.</title>
        <authorList>
            <consortium name="The Broad Institute Genomics Platform"/>
            <consortium name="The Broad Institute Genome Sequencing Center for Infectious Disease"/>
            <person name="Wu L."/>
            <person name="Ma J."/>
        </authorList>
    </citation>
    <scope>NUCLEOTIDE SEQUENCE [LARGE SCALE GENOMIC DNA]</scope>
    <source>
        <strain evidence="5">CCUG 59129</strain>
    </source>
</reference>
<dbReference type="SUPFAM" id="SSF56112">
    <property type="entry name" value="Protein kinase-like (PK-like)"/>
    <property type="match status" value="1"/>
</dbReference>
<name>A0ABW3HXD3_9BACL</name>
<dbReference type="PROSITE" id="PS00107">
    <property type="entry name" value="PROTEIN_KINASE_ATP"/>
    <property type="match status" value="1"/>
</dbReference>
<keyword evidence="2" id="KW-0472">Membrane</keyword>
<dbReference type="RefSeq" id="WP_377568264.1">
    <property type="nucleotide sequence ID" value="NZ_JBHTJZ010000071.1"/>
</dbReference>
<keyword evidence="4" id="KW-0418">Kinase</keyword>
<dbReference type="Gene3D" id="1.10.510.10">
    <property type="entry name" value="Transferase(Phosphotransferase) domain 1"/>
    <property type="match status" value="1"/>
</dbReference>
<dbReference type="PANTHER" id="PTHR48011">
    <property type="entry name" value="CCR4-NOT TRANSCRIPTIONAL COMPLEX SUBUNIT CAF120-RELATED"/>
    <property type="match status" value="1"/>
</dbReference>
<protein>
    <submittedName>
        <fullName evidence="4">Serine/threonine protein kinase</fullName>
    </submittedName>
</protein>
<evidence type="ECO:0000256" key="1">
    <source>
        <dbReference type="PROSITE-ProRule" id="PRU10141"/>
    </source>
</evidence>
<proteinExistence type="predicted"/>
<dbReference type="InterPro" id="IPR011009">
    <property type="entry name" value="Kinase-like_dom_sf"/>
</dbReference>
<dbReference type="PANTHER" id="PTHR48011:SF4">
    <property type="entry name" value="MITOGEN-ACTIVATED PROTEIN KINASE KINASE KINASE 19"/>
    <property type="match status" value="1"/>
</dbReference>
<evidence type="ECO:0000259" key="3">
    <source>
        <dbReference type="PROSITE" id="PS50011"/>
    </source>
</evidence>
<dbReference type="InterPro" id="IPR017441">
    <property type="entry name" value="Protein_kinase_ATP_BS"/>
</dbReference>
<dbReference type="InterPro" id="IPR052751">
    <property type="entry name" value="Plant_MAPKKK"/>
</dbReference>
<dbReference type="Pfam" id="PF00069">
    <property type="entry name" value="Pkinase"/>
    <property type="match status" value="1"/>
</dbReference>
<keyword evidence="2" id="KW-1133">Transmembrane helix</keyword>
<dbReference type="GO" id="GO:0004674">
    <property type="term" value="F:protein serine/threonine kinase activity"/>
    <property type="evidence" value="ECO:0007669"/>
    <property type="project" value="UniProtKB-KW"/>
</dbReference>
<feature type="binding site" evidence="1">
    <location>
        <position position="51"/>
    </location>
    <ligand>
        <name>ATP</name>
        <dbReference type="ChEBI" id="CHEBI:30616"/>
    </ligand>
</feature>
<keyword evidence="1" id="KW-0547">Nucleotide-binding</keyword>
<keyword evidence="4" id="KW-0808">Transferase</keyword>
<accession>A0ABW3HXD3</accession>
<feature type="domain" description="Protein kinase" evidence="3">
    <location>
        <begin position="24"/>
        <end position="308"/>
    </location>
</feature>
<keyword evidence="5" id="KW-1185">Reference proteome</keyword>
<evidence type="ECO:0000313" key="4">
    <source>
        <dbReference type="EMBL" id="MFD0962089.1"/>
    </source>
</evidence>
<evidence type="ECO:0000313" key="5">
    <source>
        <dbReference type="Proteomes" id="UP001596989"/>
    </source>
</evidence>
<comment type="caution">
    <text evidence="4">The sequence shown here is derived from an EMBL/GenBank/DDBJ whole genome shotgun (WGS) entry which is preliminary data.</text>
</comment>
<gene>
    <name evidence="4" type="ORF">ACFQ2I_22365</name>
</gene>